<feature type="compositionally biased region" description="Polar residues" evidence="1">
    <location>
        <begin position="1"/>
        <end position="26"/>
    </location>
</feature>
<gene>
    <name evidence="2" type="ORF">PENNAL_c0196G12096</name>
</gene>
<feature type="region of interest" description="Disordered" evidence="1">
    <location>
        <begin position="1"/>
        <end position="34"/>
    </location>
</feature>
<accession>A0A1V6WST6</accession>
<feature type="region of interest" description="Disordered" evidence="1">
    <location>
        <begin position="89"/>
        <end position="115"/>
    </location>
</feature>
<dbReference type="AlphaFoldDB" id="A0A1V6WST6"/>
<name>A0A1V6WST6_PENNA</name>
<evidence type="ECO:0000313" key="2">
    <source>
        <dbReference type="EMBL" id="OQE65943.1"/>
    </source>
</evidence>
<feature type="compositionally biased region" description="Polar residues" evidence="1">
    <location>
        <begin position="92"/>
        <end position="105"/>
    </location>
</feature>
<feature type="compositionally biased region" description="Basic and acidic residues" evidence="1">
    <location>
        <begin position="106"/>
        <end position="115"/>
    </location>
</feature>
<reference evidence="3" key="1">
    <citation type="journal article" date="2017" name="Nat. Microbiol.">
        <title>Global analysis of biosynthetic gene clusters reveals vast potential of secondary metabolite production in Penicillium species.</title>
        <authorList>
            <person name="Nielsen J.C."/>
            <person name="Grijseels S."/>
            <person name="Prigent S."/>
            <person name="Ji B."/>
            <person name="Dainat J."/>
            <person name="Nielsen K.F."/>
            <person name="Frisvad J.C."/>
            <person name="Workman M."/>
            <person name="Nielsen J."/>
        </authorList>
    </citation>
    <scope>NUCLEOTIDE SEQUENCE [LARGE SCALE GENOMIC DNA]</scope>
    <source>
        <strain evidence="3">IBT 13039</strain>
    </source>
</reference>
<proteinExistence type="predicted"/>
<dbReference type="EMBL" id="MOOB01000196">
    <property type="protein sequence ID" value="OQE65943.1"/>
    <property type="molecule type" value="Genomic_DNA"/>
</dbReference>
<comment type="caution">
    <text evidence="2">The sequence shown here is derived from an EMBL/GenBank/DDBJ whole genome shotgun (WGS) entry which is preliminary data.</text>
</comment>
<protein>
    <submittedName>
        <fullName evidence="2">Uncharacterized protein</fullName>
    </submittedName>
</protein>
<evidence type="ECO:0000313" key="3">
    <source>
        <dbReference type="Proteomes" id="UP000191691"/>
    </source>
</evidence>
<organism evidence="2 3">
    <name type="scientific">Penicillium nalgiovense</name>
    <dbReference type="NCBI Taxonomy" id="60175"/>
    <lineage>
        <taxon>Eukaryota</taxon>
        <taxon>Fungi</taxon>
        <taxon>Dikarya</taxon>
        <taxon>Ascomycota</taxon>
        <taxon>Pezizomycotina</taxon>
        <taxon>Eurotiomycetes</taxon>
        <taxon>Eurotiomycetidae</taxon>
        <taxon>Eurotiales</taxon>
        <taxon>Aspergillaceae</taxon>
        <taxon>Penicillium</taxon>
    </lineage>
</organism>
<keyword evidence="3" id="KW-1185">Reference proteome</keyword>
<sequence length="143" mass="16020">MDASKNLTDQQPCGISIQRDNPQATSDIEPPLQEANQKVVLATERFQPISEKLADLERDDPKLAYQAARPAGLYRHIWASFVPKHLDEEKVGQNSKASRGASNNRSDGKECLQLRPDEQLSRVHLFEQASKLSQEPLMGVLKD</sequence>
<dbReference type="Proteomes" id="UP000191691">
    <property type="component" value="Unassembled WGS sequence"/>
</dbReference>
<evidence type="ECO:0000256" key="1">
    <source>
        <dbReference type="SAM" id="MobiDB-lite"/>
    </source>
</evidence>